<dbReference type="InterPro" id="IPR043128">
    <property type="entry name" value="Rev_trsase/Diguanyl_cyclase"/>
</dbReference>
<keyword evidence="5" id="KW-1185">Reference proteome</keyword>
<gene>
    <name evidence="4" type="ORF">C1I95_28765</name>
</gene>
<keyword evidence="2" id="KW-0812">Transmembrane</keyword>
<evidence type="ECO:0000313" key="5">
    <source>
        <dbReference type="Proteomes" id="UP000248924"/>
    </source>
</evidence>
<dbReference type="CDD" id="cd01949">
    <property type="entry name" value="GGDEF"/>
    <property type="match status" value="1"/>
</dbReference>
<dbReference type="SMART" id="SM00267">
    <property type="entry name" value="GGDEF"/>
    <property type="match status" value="1"/>
</dbReference>
<proteinExistence type="predicted"/>
<keyword evidence="2" id="KW-1133">Transmembrane helix</keyword>
<feature type="transmembrane region" description="Helical" evidence="2">
    <location>
        <begin position="6"/>
        <end position="27"/>
    </location>
</feature>
<dbReference type="Proteomes" id="UP000248924">
    <property type="component" value="Unassembled WGS sequence"/>
</dbReference>
<accession>A0A2W2DX46</accession>
<dbReference type="RefSeq" id="WP_111218515.1">
    <property type="nucleotide sequence ID" value="NZ_POTY01000264.1"/>
</dbReference>
<evidence type="ECO:0000256" key="2">
    <source>
        <dbReference type="SAM" id="Phobius"/>
    </source>
</evidence>
<reference evidence="4 5" key="1">
    <citation type="submission" date="2018-01" db="EMBL/GenBank/DDBJ databases">
        <title>Draft genome sequence of Jishengella sp. NA12.</title>
        <authorList>
            <person name="Sahin N."/>
            <person name="Ay H."/>
            <person name="Saygin H."/>
        </authorList>
    </citation>
    <scope>NUCLEOTIDE SEQUENCE [LARGE SCALE GENOMIC DNA]</scope>
    <source>
        <strain evidence="4 5">NA12</strain>
    </source>
</reference>
<dbReference type="PANTHER" id="PTHR46663:SF2">
    <property type="entry name" value="GGDEF DOMAIN-CONTAINING PROTEIN"/>
    <property type="match status" value="1"/>
</dbReference>
<evidence type="ECO:0000256" key="1">
    <source>
        <dbReference type="SAM" id="MobiDB-lite"/>
    </source>
</evidence>
<dbReference type="PROSITE" id="PS50887">
    <property type="entry name" value="GGDEF"/>
    <property type="match status" value="1"/>
</dbReference>
<dbReference type="Gene3D" id="3.30.70.270">
    <property type="match status" value="1"/>
</dbReference>
<dbReference type="Pfam" id="PF00990">
    <property type="entry name" value="GGDEF"/>
    <property type="match status" value="1"/>
</dbReference>
<evidence type="ECO:0000259" key="3">
    <source>
        <dbReference type="PROSITE" id="PS50887"/>
    </source>
</evidence>
<dbReference type="AlphaFoldDB" id="A0A2W2DX46"/>
<keyword evidence="2" id="KW-0472">Membrane</keyword>
<evidence type="ECO:0000313" key="4">
    <source>
        <dbReference type="EMBL" id="PZG09665.1"/>
    </source>
</evidence>
<dbReference type="InterPro" id="IPR052163">
    <property type="entry name" value="DGC-Regulatory_Protein"/>
</dbReference>
<dbReference type="EMBL" id="POTY01000264">
    <property type="protein sequence ID" value="PZG09665.1"/>
    <property type="molecule type" value="Genomic_DNA"/>
</dbReference>
<dbReference type="PANTHER" id="PTHR46663">
    <property type="entry name" value="DIGUANYLATE CYCLASE DGCT-RELATED"/>
    <property type="match status" value="1"/>
</dbReference>
<feature type="domain" description="GGDEF" evidence="3">
    <location>
        <begin position="66"/>
        <end position="198"/>
    </location>
</feature>
<dbReference type="OrthoDB" id="23692at2"/>
<dbReference type="SUPFAM" id="SSF55073">
    <property type="entry name" value="Nucleotide cyclase"/>
    <property type="match status" value="1"/>
</dbReference>
<name>A0A2W2DX46_9ACTN</name>
<comment type="caution">
    <text evidence="4">The sequence shown here is derived from an EMBL/GenBank/DDBJ whole genome shotgun (WGS) entry which is preliminary data.</text>
</comment>
<dbReference type="NCBIfam" id="TIGR00254">
    <property type="entry name" value="GGDEF"/>
    <property type="match status" value="1"/>
</dbReference>
<feature type="region of interest" description="Disordered" evidence="1">
    <location>
        <begin position="187"/>
        <end position="211"/>
    </location>
</feature>
<dbReference type="InterPro" id="IPR000160">
    <property type="entry name" value="GGDEF_dom"/>
</dbReference>
<organism evidence="4 5">
    <name type="scientific">Micromonospora craterilacus</name>
    <dbReference type="NCBI Taxonomy" id="1655439"/>
    <lineage>
        <taxon>Bacteria</taxon>
        <taxon>Bacillati</taxon>
        <taxon>Actinomycetota</taxon>
        <taxon>Actinomycetes</taxon>
        <taxon>Micromonosporales</taxon>
        <taxon>Micromonosporaceae</taxon>
        <taxon>Micromonospora</taxon>
    </lineage>
</organism>
<dbReference type="InterPro" id="IPR029787">
    <property type="entry name" value="Nucleotide_cyclase"/>
</dbReference>
<protein>
    <submittedName>
        <fullName evidence="4">GGDEF domain-containing protein</fullName>
    </submittedName>
</protein>
<sequence>MSPILHVIASNVGGILAGLALAGAVLWRQQRALKEARYQANHDEVTGLPNRRRFLTCLHETLAADAPVGVVLLDLDRFKAVNDTLGHEAGNDLLHQIGRRLASLPKPVKIAARLSGDEFALLVRGGREDTDAAAHAAWQVISSHTIQVTNGDLRVVASVGYAHTGRRHASVRDLLTEADQAMYRAKKSGTGVHGSHGMVPAGPRSRSRHDH</sequence>